<evidence type="ECO:0000313" key="2">
    <source>
        <dbReference type="EMBL" id="CAH1790927.1"/>
    </source>
</evidence>
<gene>
    <name evidence="2" type="ORF">OFUS_LOCUS16078</name>
</gene>
<sequence>MMLKMESCDIRMVLLLFMVGLPRITGSFLSRFDYGFDPRPMSDYWGHTPVKCDLNCDHGLEHDVEGRAICKCFNPCRSVKCFGGNKCVVEMPSKCESHMNCRSTAICKAVAPNELKEKEPYPTKPKEVKEANHIKIEENHTVEPKPNKDNKNVCKMPRDITFKCNQKFNRWYYDKKTRKCKKFYGCPSEGNNFARKRDCKKMCKNNKSSKRRKAIKWQRKKMLLDAEFHWYKHNCPTDSVMVNCSTDPCIDCTNRRIKCVQVNCGECKALYLHKRSGRILEKCSLR</sequence>
<organism evidence="2 3">
    <name type="scientific">Owenia fusiformis</name>
    <name type="common">Polychaete worm</name>
    <dbReference type="NCBI Taxonomy" id="6347"/>
    <lineage>
        <taxon>Eukaryota</taxon>
        <taxon>Metazoa</taxon>
        <taxon>Spiralia</taxon>
        <taxon>Lophotrochozoa</taxon>
        <taxon>Annelida</taxon>
        <taxon>Polychaeta</taxon>
        <taxon>Sedentaria</taxon>
        <taxon>Canalipalpata</taxon>
        <taxon>Sabellida</taxon>
        <taxon>Oweniida</taxon>
        <taxon>Oweniidae</taxon>
        <taxon>Owenia</taxon>
    </lineage>
</organism>
<dbReference type="InterPro" id="IPR002223">
    <property type="entry name" value="Kunitz_BPTI"/>
</dbReference>
<dbReference type="GO" id="GO:0004867">
    <property type="term" value="F:serine-type endopeptidase inhibitor activity"/>
    <property type="evidence" value="ECO:0007669"/>
    <property type="project" value="InterPro"/>
</dbReference>
<dbReference type="Proteomes" id="UP000749559">
    <property type="component" value="Unassembled WGS sequence"/>
</dbReference>
<keyword evidence="3" id="KW-1185">Reference proteome</keyword>
<dbReference type="Gene3D" id="4.10.410.10">
    <property type="entry name" value="Pancreatic trypsin inhibitor Kunitz domain"/>
    <property type="match status" value="1"/>
</dbReference>
<proteinExistence type="predicted"/>
<dbReference type="AlphaFoldDB" id="A0A8S4PCF2"/>
<dbReference type="InterPro" id="IPR036880">
    <property type="entry name" value="Kunitz_BPTI_sf"/>
</dbReference>
<comment type="caution">
    <text evidence="2">The sequence shown here is derived from an EMBL/GenBank/DDBJ whole genome shotgun (WGS) entry which is preliminary data.</text>
</comment>
<feature type="domain" description="BPTI/Kunitz inhibitor" evidence="1">
    <location>
        <begin position="154"/>
        <end position="203"/>
    </location>
</feature>
<dbReference type="OrthoDB" id="6088743at2759"/>
<accession>A0A8S4PCF2</accession>
<dbReference type="EMBL" id="CAIIXF020000008">
    <property type="protein sequence ID" value="CAH1790927.1"/>
    <property type="molecule type" value="Genomic_DNA"/>
</dbReference>
<dbReference type="SUPFAM" id="SSF57362">
    <property type="entry name" value="BPTI-like"/>
    <property type="match status" value="1"/>
</dbReference>
<protein>
    <recommendedName>
        <fullName evidence="1">BPTI/Kunitz inhibitor domain-containing protein</fullName>
    </recommendedName>
</protein>
<dbReference type="PROSITE" id="PS50279">
    <property type="entry name" value="BPTI_KUNITZ_2"/>
    <property type="match status" value="1"/>
</dbReference>
<evidence type="ECO:0000259" key="1">
    <source>
        <dbReference type="PROSITE" id="PS50279"/>
    </source>
</evidence>
<dbReference type="SMART" id="SM00131">
    <property type="entry name" value="KU"/>
    <property type="match status" value="1"/>
</dbReference>
<dbReference type="CDD" id="cd00109">
    <property type="entry name" value="Kunitz-type"/>
    <property type="match status" value="1"/>
</dbReference>
<reference evidence="2" key="1">
    <citation type="submission" date="2022-03" db="EMBL/GenBank/DDBJ databases">
        <authorList>
            <person name="Martin C."/>
        </authorList>
    </citation>
    <scope>NUCLEOTIDE SEQUENCE</scope>
</reference>
<evidence type="ECO:0000313" key="3">
    <source>
        <dbReference type="Proteomes" id="UP000749559"/>
    </source>
</evidence>
<dbReference type="Pfam" id="PF00014">
    <property type="entry name" value="Kunitz_BPTI"/>
    <property type="match status" value="1"/>
</dbReference>
<name>A0A8S4PCF2_OWEFU</name>